<evidence type="ECO:0000313" key="2">
    <source>
        <dbReference type="Proteomes" id="UP000274082"/>
    </source>
</evidence>
<reference evidence="1 2" key="1">
    <citation type="journal article" date="2018" name="Sci. Rep.">
        <title>A complete Leishmania donovani reference genome identifies novel genetic variations associated with virulence.</title>
        <authorList>
            <person name="Lypaczewski P."/>
            <person name="Hoshizaki J."/>
            <person name="Zhang W.-W."/>
            <person name="McCall L.-I."/>
            <person name="Torcivia-Rodriguez J."/>
            <person name="Simonyan V."/>
            <person name="Kaur A."/>
            <person name="Dewar K."/>
            <person name="Matlashewski G."/>
        </authorList>
    </citation>
    <scope>NUCLEOTIDE SEQUENCE [LARGE SCALE GENOMIC DNA]</scope>
    <source>
        <strain evidence="1 2">LdCL</strain>
    </source>
</reference>
<dbReference type="VEuPathDB" id="TriTrypDB:LdCL_340034000"/>
<dbReference type="Proteomes" id="UP000274082">
    <property type="component" value="Chromosome 34"/>
</dbReference>
<keyword evidence="2" id="KW-1185">Reference proteome</keyword>
<sequence>MAESAPRCKVRVPRAASPQALTTWPRQRRRCGSAPGGASVLFVWSCKGRVAHRRTYPGRFAARTLCVRVPPAGATTIDVAACGRDASNDDDAAIVNRGRGALPVEGRSPGWRRGAGFGRCFTG</sequence>
<proteinExistence type="predicted"/>
<organism evidence="1 2">
    <name type="scientific">Leishmania donovani</name>
    <dbReference type="NCBI Taxonomy" id="5661"/>
    <lineage>
        <taxon>Eukaryota</taxon>
        <taxon>Discoba</taxon>
        <taxon>Euglenozoa</taxon>
        <taxon>Kinetoplastea</taxon>
        <taxon>Metakinetoplastina</taxon>
        <taxon>Trypanosomatida</taxon>
        <taxon>Trypanosomatidae</taxon>
        <taxon>Leishmaniinae</taxon>
        <taxon>Leishmania</taxon>
    </lineage>
</organism>
<accession>A0A3Q8IHD1</accession>
<gene>
    <name evidence="1" type="ORF">LdCL_340034000</name>
</gene>
<evidence type="ECO:0000313" key="1">
    <source>
        <dbReference type="EMBL" id="AYU82618.1"/>
    </source>
</evidence>
<name>A0A3Q8IHD1_LEIDO</name>
<dbReference type="AlphaFoldDB" id="A0A3Q8IHD1"/>
<protein>
    <submittedName>
        <fullName evidence="1">Uncharacterized protein</fullName>
    </submittedName>
</protein>
<dbReference type="EMBL" id="CP029533">
    <property type="protein sequence ID" value="AYU82618.1"/>
    <property type="molecule type" value="Genomic_DNA"/>
</dbReference>